<evidence type="ECO:0008006" key="3">
    <source>
        <dbReference type="Google" id="ProtNLM"/>
    </source>
</evidence>
<gene>
    <name evidence="1" type="ORF">SAMN05216352_1148</name>
</gene>
<protein>
    <recommendedName>
        <fullName evidence="3">DUF2521 family protein</fullName>
    </recommendedName>
</protein>
<organism evidence="1 2">
    <name type="scientific">Alteribacillus bidgolensis</name>
    <dbReference type="NCBI Taxonomy" id="930129"/>
    <lineage>
        <taxon>Bacteria</taxon>
        <taxon>Bacillati</taxon>
        <taxon>Bacillota</taxon>
        <taxon>Bacilli</taxon>
        <taxon>Bacillales</taxon>
        <taxon>Bacillaceae</taxon>
        <taxon>Alteribacillus</taxon>
    </lineage>
</organism>
<dbReference type="Proteomes" id="UP000199017">
    <property type="component" value="Unassembled WGS sequence"/>
</dbReference>
<dbReference type="STRING" id="930129.SAMN05216352_1148"/>
<dbReference type="EMBL" id="FNDU01000014">
    <property type="protein sequence ID" value="SDI89434.1"/>
    <property type="molecule type" value="Genomic_DNA"/>
</dbReference>
<keyword evidence="2" id="KW-1185">Reference proteome</keyword>
<reference evidence="1 2" key="1">
    <citation type="submission" date="2016-10" db="EMBL/GenBank/DDBJ databases">
        <authorList>
            <person name="de Groot N.N."/>
        </authorList>
    </citation>
    <scope>NUCLEOTIDE SEQUENCE [LARGE SCALE GENOMIC DNA]</scope>
    <source>
        <strain evidence="2">P4B,CCM 7963,CECT 7998,DSM 25260,IBRC-M 10614,KCTC 13821</strain>
    </source>
</reference>
<dbReference type="RefSeq" id="WP_091587235.1">
    <property type="nucleotide sequence ID" value="NZ_FNDU01000014.1"/>
</dbReference>
<proteinExistence type="predicted"/>
<accession>A0A1G8PAB9</accession>
<name>A0A1G8PAB9_9BACI</name>
<dbReference type="InterPro" id="IPR019667">
    <property type="entry name" value="Uncharacterised_YbaK"/>
</dbReference>
<dbReference type="Pfam" id="PF10730">
    <property type="entry name" value="DUF2521"/>
    <property type="match status" value="1"/>
</dbReference>
<dbReference type="OrthoDB" id="2915109at2"/>
<evidence type="ECO:0000313" key="1">
    <source>
        <dbReference type="EMBL" id="SDI89434.1"/>
    </source>
</evidence>
<evidence type="ECO:0000313" key="2">
    <source>
        <dbReference type="Proteomes" id="UP000199017"/>
    </source>
</evidence>
<dbReference type="AlphaFoldDB" id="A0A1G8PAB9"/>
<sequence>MGTVVSLEPHRLKKEWEEEKKLLQELRVEEIKSTAENIFVPVFSRFHFPYSFLEEACMDLALEAFLSGGKFSRYVDNGELAFRFKMQAVLAISSITTELYEFMSGWVEEPAAQRSDLKEIVECFVTYWWKRGLEAGTKRHLLRL</sequence>